<organism evidence="2 3">
    <name type="scientific">Gibberella moniliformis (strain M3125 / FGSC 7600)</name>
    <name type="common">Maize ear and stalk rot fungus</name>
    <name type="synonym">Fusarium verticillioides</name>
    <dbReference type="NCBI Taxonomy" id="334819"/>
    <lineage>
        <taxon>Eukaryota</taxon>
        <taxon>Fungi</taxon>
        <taxon>Dikarya</taxon>
        <taxon>Ascomycota</taxon>
        <taxon>Pezizomycotina</taxon>
        <taxon>Sordariomycetes</taxon>
        <taxon>Hypocreomycetidae</taxon>
        <taxon>Hypocreales</taxon>
        <taxon>Nectriaceae</taxon>
        <taxon>Fusarium</taxon>
        <taxon>Fusarium fujikuroi species complex</taxon>
    </lineage>
</organism>
<dbReference type="AlphaFoldDB" id="W7MED0"/>
<dbReference type="VEuPathDB" id="FungiDB:FVEG_15901"/>
<sequence>MFVPFTNIARGLEFFAALGYVAATDPKPIAQAPLRLKAHDSELRSELRRLSERLAELENKESKNITKLTMITSSDSIPTQKGVTHQDETPRNKEKS</sequence>
<gene>
    <name evidence="2" type="ORF">FVEG_15901</name>
</gene>
<dbReference type="Proteomes" id="UP000009096">
    <property type="component" value="Chromosome 7"/>
</dbReference>
<protein>
    <submittedName>
        <fullName evidence="2">Uncharacterized protein</fullName>
    </submittedName>
</protein>
<feature type="region of interest" description="Disordered" evidence="1">
    <location>
        <begin position="66"/>
        <end position="96"/>
    </location>
</feature>
<name>W7MED0_GIBM7</name>
<dbReference type="EMBL" id="DS022249">
    <property type="protein sequence ID" value="EWG45984.1"/>
    <property type="molecule type" value="Genomic_DNA"/>
</dbReference>
<dbReference type="EMBL" id="CM000584">
    <property type="protein sequence ID" value="EWG45984.1"/>
    <property type="molecule type" value="Genomic_DNA"/>
</dbReference>
<accession>W7MED0</accession>
<evidence type="ECO:0000313" key="2">
    <source>
        <dbReference type="EMBL" id="EWG45984.1"/>
    </source>
</evidence>
<keyword evidence="3" id="KW-1185">Reference proteome</keyword>
<dbReference type="RefSeq" id="XP_018752175.1">
    <property type="nucleotide sequence ID" value="XM_018905130.1"/>
</dbReference>
<reference evidence="2 3" key="1">
    <citation type="journal article" date="2010" name="Nature">
        <title>Comparative genomics reveals mobile pathogenicity chromosomes in Fusarium.</title>
        <authorList>
            <person name="Ma L.J."/>
            <person name="van der Does H.C."/>
            <person name="Borkovich K.A."/>
            <person name="Coleman J.J."/>
            <person name="Daboussi M.J."/>
            <person name="Di Pietro A."/>
            <person name="Dufresne M."/>
            <person name="Freitag M."/>
            <person name="Grabherr M."/>
            <person name="Henrissat B."/>
            <person name="Houterman P.M."/>
            <person name="Kang S."/>
            <person name="Shim W.B."/>
            <person name="Woloshuk C."/>
            <person name="Xie X."/>
            <person name="Xu J.R."/>
            <person name="Antoniw J."/>
            <person name="Baker S.E."/>
            <person name="Bluhm B.H."/>
            <person name="Breakspear A."/>
            <person name="Brown D.W."/>
            <person name="Butchko R.A."/>
            <person name="Chapman S."/>
            <person name="Coulson R."/>
            <person name="Coutinho P.M."/>
            <person name="Danchin E.G."/>
            <person name="Diener A."/>
            <person name="Gale L.R."/>
            <person name="Gardiner D.M."/>
            <person name="Goff S."/>
            <person name="Hammond-Kosack K.E."/>
            <person name="Hilburn K."/>
            <person name="Hua-Van A."/>
            <person name="Jonkers W."/>
            <person name="Kazan K."/>
            <person name="Kodira C.D."/>
            <person name="Koehrsen M."/>
            <person name="Kumar L."/>
            <person name="Lee Y.H."/>
            <person name="Li L."/>
            <person name="Manners J.M."/>
            <person name="Miranda-Saavedra D."/>
            <person name="Mukherjee M."/>
            <person name="Park G."/>
            <person name="Park J."/>
            <person name="Park S.Y."/>
            <person name="Proctor R.H."/>
            <person name="Regev A."/>
            <person name="Ruiz-Roldan M.C."/>
            <person name="Sain D."/>
            <person name="Sakthikumar S."/>
            <person name="Sykes S."/>
            <person name="Schwartz D.C."/>
            <person name="Turgeon B.G."/>
            <person name="Wapinski I."/>
            <person name="Yoder O."/>
            <person name="Young S."/>
            <person name="Zeng Q."/>
            <person name="Zhou S."/>
            <person name="Galagan J."/>
            <person name="Cuomo C.A."/>
            <person name="Kistler H.C."/>
            <person name="Rep M."/>
        </authorList>
    </citation>
    <scope>NUCLEOTIDE SEQUENCE [LARGE SCALE GENOMIC DNA]</scope>
    <source>
        <strain evidence="3">M3125 / FGSC 7600</strain>
    </source>
</reference>
<feature type="compositionally biased region" description="Basic and acidic residues" evidence="1">
    <location>
        <begin position="84"/>
        <end position="96"/>
    </location>
</feature>
<evidence type="ECO:0000313" key="3">
    <source>
        <dbReference type="Proteomes" id="UP000009096"/>
    </source>
</evidence>
<dbReference type="KEGG" id="fvr:FVEG_15901"/>
<feature type="compositionally biased region" description="Polar residues" evidence="1">
    <location>
        <begin position="66"/>
        <end position="83"/>
    </location>
</feature>
<evidence type="ECO:0000256" key="1">
    <source>
        <dbReference type="SAM" id="MobiDB-lite"/>
    </source>
</evidence>
<dbReference type="GeneID" id="30072777"/>
<proteinExistence type="predicted"/>